<comment type="subcellular location">
    <subcellularLocation>
        <location evidence="1">Cell outer membrane</location>
    </subcellularLocation>
</comment>
<dbReference type="PROSITE" id="PS51123">
    <property type="entry name" value="OMPA_2"/>
    <property type="match status" value="1"/>
</dbReference>
<dbReference type="CDD" id="cd07185">
    <property type="entry name" value="OmpA_C-like"/>
    <property type="match status" value="1"/>
</dbReference>
<dbReference type="Pfam" id="PF00691">
    <property type="entry name" value="OmpA"/>
    <property type="match status" value="1"/>
</dbReference>
<comment type="caution">
    <text evidence="8">The sequence shown here is derived from an EMBL/GenBank/DDBJ whole genome shotgun (WGS) entry which is preliminary data.</text>
</comment>
<keyword evidence="3" id="KW-0998">Cell outer membrane</keyword>
<dbReference type="PRINTS" id="PR01021">
    <property type="entry name" value="OMPADOMAIN"/>
</dbReference>
<feature type="region of interest" description="Disordered" evidence="5">
    <location>
        <begin position="288"/>
        <end position="313"/>
    </location>
</feature>
<evidence type="ECO:0000256" key="1">
    <source>
        <dbReference type="ARBA" id="ARBA00004442"/>
    </source>
</evidence>
<evidence type="ECO:0000313" key="8">
    <source>
        <dbReference type="EMBL" id="MDT0558192.1"/>
    </source>
</evidence>
<reference evidence="8 9" key="1">
    <citation type="submission" date="2023-09" db="EMBL/GenBank/DDBJ databases">
        <authorList>
            <person name="Rey-Velasco X."/>
        </authorList>
    </citation>
    <scope>NUCLEOTIDE SEQUENCE [LARGE SCALE GENOMIC DNA]</scope>
    <source>
        <strain evidence="8 9">W332</strain>
    </source>
</reference>
<dbReference type="InterPro" id="IPR006664">
    <property type="entry name" value="OMP_bac"/>
</dbReference>
<evidence type="ECO:0000256" key="6">
    <source>
        <dbReference type="SAM" id="Phobius"/>
    </source>
</evidence>
<protein>
    <submittedName>
        <fullName evidence="8">OmpA family protein</fullName>
    </submittedName>
</protein>
<keyword evidence="9" id="KW-1185">Reference proteome</keyword>
<dbReference type="EMBL" id="JAVRIA010000002">
    <property type="protein sequence ID" value="MDT0558192.1"/>
    <property type="molecule type" value="Genomic_DNA"/>
</dbReference>
<evidence type="ECO:0000256" key="5">
    <source>
        <dbReference type="SAM" id="MobiDB-lite"/>
    </source>
</evidence>
<dbReference type="InterPro" id="IPR006665">
    <property type="entry name" value="OmpA-like"/>
</dbReference>
<feature type="domain" description="OmpA-like" evidence="7">
    <location>
        <begin position="198"/>
        <end position="313"/>
    </location>
</feature>
<evidence type="ECO:0000259" key="7">
    <source>
        <dbReference type="PROSITE" id="PS51123"/>
    </source>
</evidence>
<evidence type="ECO:0000256" key="4">
    <source>
        <dbReference type="PROSITE-ProRule" id="PRU00473"/>
    </source>
</evidence>
<dbReference type="Proteomes" id="UP001259492">
    <property type="component" value="Unassembled WGS sequence"/>
</dbReference>
<dbReference type="RefSeq" id="WP_311426959.1">
    <property type="nucleotide sequence ID" value="NZ_JAVRIA010000002.1"/>
</dbReference>
<sequence>MSKKTTYLLGILLTIILGTFLYWKFCCGCCKEDSCDRKDKIEETVVDNNFVETKKTTVNPFAFKDDNGDFSLNIDDNFNFNASQFSLLDSISGNVNDGIIQLKDYLDTNNLKRLNITGYYTSEETNNSAFPNLGLARANAVKNHFISKGVSSRLINTYGKLNDDLVPNADNVFFGPLDFGISTRVEGNTADGDALKASCEAIKANPLVLYFNTGEAAINLTVEQRQKIADISRCVDKMGVKVQVVGHTDNTGDAANNVVLGQQRADFAKNYLIRNGILSGNIVTSSKGQTEPIADNTTEEGKTKNRRTVVTIN</sequence>
<dbReference type="PANTHER" id="PTHR30329">
    <property type="entry name" value="STATOR ELEMENT OF FLAGELLAR MOTOR COMPLEX"/>
    <property type="match status" value="1"/>
</dbReference>
<dbReference type="InterPro" id="IPR050330">
    <property type="entry name" value="Bact_OuterMem_StrucFunc"/>
</dbReference>
<dbReference type="SUPFAM" id="SSF103088">
    <property type="entry name" value="OmpA-like"/>
    <property type="match status" value="2"/>
</dbReference>
<organism evidence="8 9">
    <name type="scientific">Microcosmobacter mediterraneus</name>
    <dbReference type="NCBI Taxonomy" id="3075607"/>
    <lineage>
        <taxon>Bacteria</taxon>
        <taxon>Pseudomonadati</taxon>
        <taxon>Bacteroidota</taxon>
        <taxon>Flavobacteriia</taxon>
        <taxon>Flavobacteriales</taxon>
        <taxon>Flavobacteriaceae</taxon>
        <taxon>Microcosmobacter</taxon>
    </lineage>
</organism>
<proteinExistence type="predicted"/>
<feature type="transmembrane region" description="Helical" evidence="6">
    <location>
        <begin position="7"/>
        <end position="25"/>
    </location>
</feature>
<keyword evidence="6" id="KW-1133">Transmembrane helix</keyword>
<keyword evidence="6" id="KW-0812">Transmembrane</keyword>
<accession>A0ABU2YJH7</accession>
<evidence type="ECO:0000256" key="2">
    <source>
        <dbReference type="ARBA" id="ARBA00023136"/>
    </source>
</evidence>
<dbReference type="Gene3D" id="3.30.1330.60">
    <property type="entry name" value="OmpA-like domain"/>
    <property type="match status" value="2"/>
</dbReference>
<keyword evidence="2 4" id="KW-0472">Membrane</keyword>
<gene>
    <name evidence="8" type="ORF">RM697_06025</name>
</gene>
<name>A0ABU2YJH7_9FLAO</name>
<evidence type="ECO:0000313" key="9">
    <source>
        <dbReference type="Proteomes" id="UP001259492"/>
    </source>
</evidence>
<evidence type="ECO:0000256" key="3">
    <source>
        <dbReference type="ARBA" id="ARBA00023237"/>
    </source>
</evidence>
<dbReference type="PANTHER" id="PTHR30329:SF21">
    <property type="entry name" value="LIPOPROTEIN YIAD-RELATED"/>
    <property type="match status" value="1"/>
</dbReference>
<dbReference type="InterPro" id="IPR036737">
    <property type="entry name" value="OmpA-like_sf"/>
</dbReference>